<evidence type="ECO:0000256" key="1">
    <source>
        <dbReference type="SAM" id="MobiDB-lite"/>
    </source>
</evidence>
<dbReference type="RefSeq" id="WP_053231082.1">
    <property type="nucleotide sequence ID" value="NZ_CP011125.1"/>
</dbReference>
<accession>A0A0F6VZU7</accession>
<evidence type="ECO:0000313" key="3">
    <source>
        <dbReference type="Proteomes" id="UP000034883"/>
    </source>
</evidence>
<proteinExistence type="predicted"/>
<dbReference type="EMBL" id="CP011125">
    <property type="protein sequence ID" value="AKF03646.1"/>
    <property type="molecule type" value="Genomic_DNA"/>
</dbReference>
<feature type="region of interest" description="Disordered" evidence="1">
    <location>
        <begin position="1"/>
        <end position="132"/>
    </location>
</feature>
<feature type="compositionally biased region" description="Pro residues" evidence="1">
    <location>
        <begin position="1"/>
        <end position="15"/>
    </location>
</feature>
<dbReference type="Proteomes" id="UP000034883">
    <property type="component" value="Chromosome"/>
</dbReference>
<name>A0A0F6VZU7_9BACT</name>
<organism evidence="2 3">
    <name type="scientific">Sandaracinus amylolyticus</name>
    <dbReference type="NCBI Taxonomy" id="927083"/>
    <lineage>
        <taxon>Bacteria</taxon>
        <taxon>Pseudomonadati</taxon>
        <taxon>Myxococcota</taxon>
        <taxon>Polyangia</taxon>
        <taxon>Polyangiales</taxon>
        <taxon>Sandaracinaceae</taxon>
        <taxon>Sandaracinus</taxon>
    </lineage>
</organism>
<evidence type="ECO:0000313" key="2">
    <source>
        <dbReference type="EMBL" id="AKF03646.1"/>
    </source>
</evidence>
<dbReference type="KEGG" id="samy:DB32_000795"/>
<gene>
    <name evidence="2" type="ORF">DB32_000795</name>
</gene>
<feature type="compositionally biased region" description="Pro residues" evidence="1">
    <location>
        <begin position="22"/>
        <end position="39"/>
    </location>
</feature>
<dbReference type="STRING" id="927083.DB32_000795"/>
<sequence>MPRVPPPAAVMPPAPTKSEPPRAAPPPRSTSRAPLPPLARPATRPPTGGQDFGFLHAAPAKPTPTPPAPKPERRAAFPALESEVVRKAVPTGKSGPPPVPAEAQRARTVRLAPSPRPRLDATTVAKKRMPKR</sequence>
<protein>
    <submittedName>
        <fullName evidence="2">Outer membrane protein, OmpA/MotB family</fullName>
    </submittedName>
</protein>
<dbReference type="AlphaFoldDB" id="A0A0F6VZU7"/>
<reference evidence="2 3" key="1">
    <citation type="submission" date="2015-03" db="EMBL/GenBank/DDBJ databases">
        <title>Genome assembly of Sandaracinus amylolyticus DSM 53668.</title>
        <authorList>
            <person name="Sharma G."/>
            <person name="Subramanian S."/>
        </authorList>
    </citation>
    <scope>NUCLEOTIDE SEQUENCE [LARGE SCALE GENOMIC DNA]</scope>
    <source>
        <strain evidence="2 3">DSM 53668</strain>
    </source>
</reference>
<keyword evidence="3" id="KW-1185">Reference proteome</keyword>